<evidence type="ECO:0000313" key="3">
    <source>
        <dbReference type="Proteomes" id="UP000027222"/>
    </source>
</evidence>
<evidence type="ECO:0000313" key="2">
    <source>
        <dbReference type="EMBL" id="KDR69009.1"/>
    </source>
</evidence>
<dbReference type="HOGENOM" id="CLU_1133651_0_0_1"/>
<organism evidence="2 3">
    <name type="scientific">Galerina marginata (strain CBS 339.88)</name>
    <dbReference type="NCBI Taxonomy" id="685588"/>
    <lineage>
        <taxon>Eukaryota</taxon>
        <taxon>Fungi</taxon>
        <taxon>Dikarya</taxon>
        <taxon>Basidiomycota</taxon>
        <taxon>Agaricomycotina</taxon>
        <taxon>Agaricomycetes</taxon>
        <taxon>Agaricomycetidae</taxon>
        <taxon>Agaricales</taxon>
        <taxon>Agaricineae</taxon>
        <taxon>Strophariaceae</taxon>
        <taxon>Galerina</taxon>
    </lineage>
</organism>
<feature type="region of interest" description="Disordered" evidence="1">
    <location>
        <begin position="191"/>
        <end position="210"/>
    </location>
</feature>
<dbReference type="EMBL" id="KL142404">
    <property type="protein sequence ID" value="KDR69009.1"/>
    <property type="molecule type" value="Genomic_DNA"/>
</dbReference>
<accession>A0A067SMV4</accession>
<dbReference type="AlphaFoldDB" id="A0A067SMV4"/>
<gene>
    <name evidence="2" type="ORF">GALMADRAFT_160639</name>
</gene>
<feature type="compositionally biased region" description="Low complexity" evidence="1">
    <location>
        <begin position="137"/>
        <end position="150"/>
    </location>
</feature>
<dbReference type="Proteomes" id="UP000027222">
    <property type="component" value="Unassembled WGS sequence"/>
</dbReference>
<protein>
    <submittedName>
        <fullName evidence="2">Uncharacterized protein</fullName>
    </submittedName>
</protein>
<keyword evidence="3" id="KW-1185">Reference proteome</keyword>
<feature type="compositionally biased region" description="Pro residues" evidence="1">
    <location>
        <begin position="105"/>
        <end position="121"/>
    </location>
</feature>
<name>A0A067SMV4_GALM3</name>
<feature type="region of interest" description="Disordered" evidence="1">
    <location>
        <begin position="69"/>
        <end position="171"/>
    </location>
</feature>
<reference evidence="3" key="1">
    <citation type="journal article" date="2014" name="Proc. Natl. Acad. Sci. U.S.A.">
        <title>Extensive sampling of basidiomycete genomes demonstrates inadequacy of the white-rot/brown-rot paradigm for wood decay fungi.</title>
        <authorList>
            <person name="Riley R."/>
            <person name="Salamov A.A."/>
            <person name="Brown D.W."/>
            <person name="Nagy L.G."/>
            <person name="Floudas D."/>
            <person name="Held B.W."/>
            <person name="Levasseur A."/>
            <person name="Lombard V."/>
            <person name="Morin E."/>
            <person name="Otillar R."/>
            <person name="Lindquist E.A."/>
            <person name="Sun H."/>
            <person name="LaButti K.M."/>
            <person name="Schmutz J."/>
            <person name="Jabbour D."/>
            <person name="Luo H."/>
            <person name="Baker S.E."/>
            <person name="Pisabarro A.G."/>
            <person name="Walton J.D."/>
            <person name="Blanchette R.A."/>
            <person name="Henrissat B."/>
            <person name="Martin F."/>
            <person name="Cullen D."/>
            <person name="Hibbett D.S."/>
            <person name="Grigoriev I.V."/>
        </authorList>
    </citation>
    <scope>NUCLEOTIDE SEQUENCE [LARGE SCALE GENOMIC DNA]</scope>
    <source>
        <strain evidence="3">CBS 339.88</strain>
    </source>
</reference>
<evidence type="ECO:0000256" key="1">
    <source>
        <dbReference type="SAM" id="MobiDB-lite"/>
    </source>
</evidence>
<feature type="compositionally biased region" description="Low complexity" evidence="1">
    <location>
        <begin position="195"/>
        <end position="210"/>
    </location>
</feature>
<sequence>MRKCYSSKTIVSFPLPPPGVADTSSSDTITNQYQSLVPATASSVPHQLPPKAQSTPEFALAFLQTTALFPHPHPPPSQFANPPTHRRHRQQQQPQYQHLCSTSFPPAPPRPIASPLSPPSPRHITHPPICPDGMIPAAAPTATSTLSSYTKVQERDQQRSASATHPFRPALPRPCLIEPSIALVPAYTRSANQNSPATSPPAAHTPGPAANVRPVRACFTLRLKNTAQQHGVRAGKAATTGSGIV</sequence>
<proteinExistence type="predicted"/>
<feature type="compositionally biased region" description="Low complexity" evidence="1">
    <location>
        <begin position="91"/>
        <end position="104"/>
    </location>
</feature>